<dbReference type="Proteomes" id="UP000002698">
    <property type="component" value="Chromosome"/>
</dbReference>
<evidence type="ECO:0000313" key="3">
    <source>
        <dbReference type="Proteomes" id="UP000002698"/>
    </source>
</evidence>
<dbReference type="EnsemblBacteria" id="CAI50100">
    <property type="protein sequence ID" value="CAI50100"/>
    <property type="gene ID" value="NP_4018A"/>
</dbReference>
<evidence type="ECO:0000313" key="2">
    <source>
        <dbReference type="EMBL" id="CAI50100.1"/>
    </source>
</evidence>
<dbReference type="EMBL" id="CR936257">
    <property type="protein sequence ID" value="CAI50100.1"/>
    <property type="molecule type" value="Genomic_DNA"/>
</dbReference>
<keyword evidence="1" id="KW-0812">Transmembrane</keyword>
<dbReference type="InterPro" id="IPR056613">
    <property type="entry name" value="DUF7287"/>
</dbReference>
<dbReference type="Pfam" id="PF23958">
    <property type="entry name" value="DUF7287"/>
    <property type="match status" value="1"/>
</dbReference>
<proteinExistence type="predicted"/>
<feature type="transmembrane region" description="Helical" evidence="1">
    <location>
        <begin position="12"/>
        <end position="33"/>
    </location>
</feature>
<protein>
    <submittedName>
        <fullName evidence="2">Uncharacterized protein</fullName>
    </submittedName>
</protein>
<keyword evidence="3" id="KW-1185">Reference proteome</keyword>
<dbReference type="RefSeq" id="WP_011323716.1">
    <property type="nucleotide sequence ID" value="NC_007426.1"/>
</dbReference>
<dbReference type="GeneID" id="3701942"/>
<sequence length="176" mass="18344">MISVPTDRGQTTLDFAIGTSVFLLATIFVVAYVPTMFDPFAGGGGSKLVVADHAAATLSGDLLATSTAEPGTLSVGCVAAFFDAGPAEFCGTDFDDEEQMLALDDRNAAVTIHPLDASPTSPATLPETAIDDSHNVDSDADLAWTNAPDSQRQDVAVATRTVSVAGDQYRMTVEVW</sequence>
<keyword evidence="1" id="KW-1133">Transmembrane helix</keyword>
<accession>A0A1U7EY29</accession>
<keyword evidence="1" id="KW-0472">Membrane</keyword>
<dbReference type="HOGENOM" id="CLU_127456_0_0_2"/>
<gene>
    <name evidence="2" type="ordered locus">NP_4018A</name>
</gene>
<evidence type="ECO:0000256" key="1">
    <source>
        <dbReference type="SAM" id="Phobius"/>
    </source>
</evidence>
<dbReference type="eggNOG" id="arCOG06117">
    <property type="taxonomic scope" value="Archaea"/>
</dbReference>
<dbReference type="KEGG" id="nph:NP_4018A"/>
<dbReference type="AlphaFoldDB" id="A0A1U7EY29"/>
<dbReference type="STRING" id="348780.NP_4018A"/>
<organism evidence="2 3">
    <name type="scientific">Natronomonas pharaonis (strain ATCC 35678 / DSM 2160 / CIP 103997 / JCM 8858 / NBRC 14720 / NCIMB 2260 / Gabara)</name>
    <name type="common">Halobacterium pharaonis</name>
    <dbReference type="NCBI Taxonomy" id="348780"/>
    <lineage>
        <taxon>Archaea</taxon>
        <taxon>Methanobacteriati</taxon>
        <taxon>Methanobacteriota</taxon>
        <taxon>Stenosarchaea group</taxon>
        <taxon>Halobacteria</taxon>
        <taxon>Halobacteriales</taxon>
        <taxon>Natronomonadaceae</taxon>
        <taxon>Natronomonas</taxon>
    </lineage>
</organism>
<name>A0A1U7EY29_NATPD</name>
<dbReference type="OrthoDB" id="125215at2157"/>
<reference evidence="2 3" key="1">
    <citation type="journal article" date="2005" name="Genome Res.">
        <title>Living with two extremes: conclusions from the genome sequence of Natronomonas pharaonis.</title>
        <authorList>
            <person name="Falb M."/>
            <person name="Pfeiffer F."/>
            <person name="Palm P."/>
            <person name="Rodewald K."/>
            <person name="Hickmann V."/>
            <person name="Tittor J."/>
            <person name="Oesterhelt D."/>
        </authorList>
    </citation>
    <scope>NUCLEOTIDE SEQUENCE [LARGE SCALE GENOMIC DNA]</scope>
    <source>
        <strain evidence="3">ATCC 35678 / DSM 2160 / CIP 103997 / JCM 8858 / NBRC 14720 / NCIMB 2260 / Gabara</strain>
    </source>
</reference>